<accession>A0A0A8Y3E7</accession>
<evidence type="ECO:0000313" key="1">
    <source>
        <dbReference type="EMBL" id="JAD20816.1"/>
    </source>
</evidence>
<dbReference type="AlphaFoldDB" id="A0A0A8Y3E7"/>
<reference evidence="1" key="2">
    <citation type="journal article" date="2015" name="Data Brief">
        <title>Shoot transcriptome of the giant reed, Arundo donax.</title>
        <authorList>
            <person name="Barrero R.A."/>
            <person name="Guerrero F.D."/>
            <person name="Moolhuijzen P."/>
            <person name="Goolsby J.A."/>
            <person name="Tidwell J."/>
            <person name="Bellgard S.E."/>
            <person name="Bellgard M.I."/>
        </authorList>
    </citation>
    <scope>NUCLEOTIDE SEQUENCE</scope>
    <source>
        <tissue evidence="1">Shoot tissue taken approximately 20 cm above the soil surface</tissue>
    </source>
</reference>
<sequence>MQSNALLACSSRIYLIPTGFTYVSASLDRLNHRGKSNGAPPMVC</sequence>
<dbReference type="EMBL" id="GBRH01277079">
    <property type="protein sequence ID" value="JAD20816.1"/>
    <property type="molecule type" value="Transcribed_RNA"/>
</dbReference>
<protein>
    <submittedName>
        <fullName evidence="1">Uncharacterized protein</fullName>
    </submittedName>
</protein>
<name>A0A0A8Y3E7_ARUDO</name>
<organism evidence="1">
    <name type="scientific">Arundo donax</name>
    <name type="common">Giant reed</name>
    <name type="synonym">Donax arundinaceus</name>
    <dbReference type="NCBI Taxonomy" id="35708"/>
    <lineage>
        <taxon>Eukaryota</taxon>
        <taxon>Viridiplantae</taxon>
        <taxon>Streptophyta</taxon>
        <taxon>Embryophyta</taxon>
        <taxon>Tracheophyta</taxon>
        <taxon>Spermatophyta</taxon>
        <taxon>Magnoliopsida</taxon>
        <taxon>Liliopsida</taxon>
        <taxon>Poales</taxon>
        <taxon>Poaceae</taxon>
        <taxon>PACMAD clade</taxon>
        <taxon>Arundinoideae</taxon>
        <taxon>Arundineae</taxon>
        <taxon>Arundo</taxon>
    </lineage>
</organism>
<proteinExistence type="predicted"/>
<reference evidence="1" key="1">
    <citation type="submission" date="2014-09" db="EMBL/GenBank/DDBJ databases">
        <authorList>
            <person name="Magalhaes I.L.F."/>
            <person name="Oliveira U."/>
            <person name="Santos F.R."/>
            <person name="Vidigal T.H.D.A."/>
            <person name="Brescovit A.D."/>
            <person name="Santos A.J."/>
        </authorList>
    </citation>
    <scope>NUCLEOTIDE SEQUENCE</scope>
    <source>
        <tissue evidence="1">Shoot tissue taken approximately 20 cm above the soil surface</tissue>
    </source>
</reference>